<comment type="caution">
    <text evidence="4">The sequence shown here is derived from an EMBL/GenBank/DDBJ whole genome shotgun (WGS) entry which is preliminary data.</text>
</comment>
<dbReference type="Gene3D" id="1.25.40.10">
    <property type="entry name" value="Tetratricopeptide repeat domain"/>
    <property type="match status" value="2"/>
</dbReference>
<feature type="repeat" description="PPR" evidence="3">
    <location>
        <begin position="126"/>
        <end position="160"/>
    </location>
</feature>
<dbReference type="AlphaFoldDB" id="A0AAW0JB73"/>
<sequence length="168" mass="18670">MVSACSKCSDIGFARGLFDVMPKRDHIAWNAMIGGYAQCGQLREALSLFHLMQMEGVWVNEVPMISVLSACTHLGALDQGRWAHAYIKRNKLRMTVTLGTALIDKYAKCGNVNKAMEVFWGMKEKNVYTWTSAMGGLAMNGFGKKCLKLFSLMKHDGIHANEITFVSV</sequence>
<dbReference type="Pfam" id="PF01535">
    <property type="entry name" value="PPR"/>
    <property type="match status" value="4"/>
</dbReference>
<evidence type="ECO:0000256" key="3">
    <source>
        <dbReference type="PROSITE-ProRule" id="PRU00708"/>
    </source>
</evidence>
<evidence type="ECO:0000313" key="5">
    <source>
        <dbReference type="Proteomes" id="UP000237347"/>
    </source>
</evidence>
<keyword evidence="2" id="KW-0677">Repeat</keyword>
<evidence type="ECO:0000256" key="2">
    <source>
        <dbReference type="ARBA" id="ARBA00022737"/>
    </source>
</evidence>
<dbReference type="InterPro" id="IPR011990">
    <property type="entry name" value="TPR-like_helical_dom_sf"/>
</dbReference>
<accession>A0AAW0JB73</accession>
<dbReference type="InterPro" id="IPR002885">
    <property type="entry name" value="PPR_rpt"/>
</dbReference>
<dbReference type="Proteomes" id="UP000237347">
    <property type="component" value="Unassembled WGS sequence"/>
</dbReference>
<reference evidence="4 5" key="1">
    <citation type="journal article" date="2018" name="Sci. Data">
        <title>The draft genome sequence of cork oak.</title>
        <authorList>
            <person name="Ramos A.M."/>
            <person name="Usie A."/>
            <person name="Barbosa P."/>
            <person name="Barros P.M."/>
            <person name="Capote T."/>
            <person name="Chaves I."/>
            <person name="Simoes F."/>
            <person name="Abreu I."/>
            <person name="Carrasquinho I."/>
            <person name="Faro C."/>
            <person name="Guimaraes J.B."/>
            <person name="Mendonca D."/>
            <person name="Nobrega F."/>
            <person name="Rodrigues L."/>
            <person name="Saibo N.J.M."/>
            <person name="Varela M.C."/>
            <person name="Egas C."/>
            <person name="Matos J."/>
            <person name="Miguel C.M."/>
            <person name="Oliveira M.M."/>
            <person name="Ricardo C.P."/>
            <person name="Goncalves S."/>
        </authorList>
    </citation>
    <scope>NUCLEOTIDE SEQUENCE [LARGE SCALE GENOMIC DNA]</scope>
    <source>
        <strain evidence="5">cv. HL8</strain>
    </source>
</reference>
<protein>
    <submittedName>
        <fullName evidence="4">Pentatricopeptide repeat-containing protein</fullName>
    </submittedName>
</protein>
<comment type="similarity">
    <text evidence="1">Belongs to the PPR family. PCMP-H subfamily.</text>
</comment>
<dbReference type="GO" id="GO:0003723">
    <property type="term" value="F:RNA binding"/>
    <property type="evidence" value="ECO:0007669"/>
    <property type="project" value="InterPro"/>
</dbReference>
<evidence type="ECO:0000313" key="4">
    <source>
        <dbReference type="EMBL" id="KAK7823797.1"/>
    </source>
</evidence>
<dbReference type="GO" id="GO:0009451">
    <property type="term" value="P:RNA modification"/>
    <property type="evidence" value="ECO:0007669"/>
    <property type="project" value="InterPro"/>
</dbReference>
<keyword evidence="5" id="KW-1185">Reference proteome</keyword>
<name>A0AAW0JB73_QUESU</name>
<gene>
    <name evidence="4" type="primary">PCMP-H14_0</name>
    <name evidence="4" type="ORF">CFP56_035069</name>
</gene>
<dbReference type="PANTHER" id="PTHR47926">
    <property type="entry name" value="PENTATRICOPEPTIDE REPEAT-CONTAINING PROTEIN"/>
    <property type="match status" value="1"/>
</dbReference>
<dbReference type="NCBIfam" id="TIGR00756">
    <property type="entry name" value="PPR"/>
    <property type="match status" value="3"/>
</dbReference>
<evidence type="ECO:0000256" key="1">
    <source>
        <dbReference type="ARBA" id="ARBA00006643"/>
    </source>
</evidence>
<dbReference type="FunFam" id="1.25.40.10:FF:000333">
    <property type="entry name" value="Pentatricopeptide repeat-containing protein"/>
    <property type="match status" value="1"/>
</dbReference>
<dbReference type="PROSITE" id="PS51375">
    <property type="entry name" value="PPR"/>
    <property type="match status" value="2"/>
</dbReference>
<proteinExistence type="inferred from homology"/>
<feature type="repeat" description="PPR" evidence="3">
    <location>
        <begin position="25"/>
        <end position="59"/>
    </location>
</feature>
<dbReference type="InterPro" id="IPR046960">
    <property type="entry name" value="PPR_At4g14850-like_plant"/>
</dbReference>
<dbReference type="EMBL" id="PKMF04000621">
    <property type="protein sequence ID" value="KAK7823797.1"/>
    <property type="molecule type" value="Genomic_DNA"/>
</dbReference>
<dbReference type="PANTHER" id="PTHR47926:SF379">
    <property type="entry name" value="TETRATRICOPEPTIDE-LIKE HELICAL DOMAIN SUPERFAMILY"/>
    <property type="match status" value="1"/>
</dbReference>
<organism evidence="4 5">
    <name type="scientific">Quercus suber</name>
    <name type="common">Cork oak</name>
    <dbReference type="NCBI Taxonomy" id="58331"/>
    <lineage>
        <taxon>Eukaryota</taxon>
        <taxon>Viridiplantae</taxon>
        <taxon>Streptophyta</taxon>
        <taxon>Embryophyta</taxon>
        <taxon>Tracheophyta</taxon>
        <taxon>Spermatophyta</taxon>
        <taxon>Magnoliopsida</taxon>
        <taxon>eudicotyledons</taxon>
        <taxon>Gunneridae</taxon>
        <taxon>Pentapetalae</taxon>
        <taxon>rosids</taxon>
        <taxon>fabids</taxon>
        <taxon>Fagales</taxon>
        <taxon>Fagaceae</taxon>
        <taxon>Quercus</taxon>
    </lineage>
</organism>